<accession>A0ABQ6K1W0</accession>
<keyword evidence="2" id="KW-1185">Reference proteome</keyword>
<dbReference type="RefSeq" id="WP_284252364.1">
    <property type="nucleotide sequence ID" value="NZ_BSVB01000001.1"/>
</dbReference>
<sequence length="145" mass="15236">MWTGTDIVTTLAPEAIWLAAAEAIVGGKGKVTQTADAGPIRAYDIKGSDTLFATSPELSFDIQISDERDGRRAVRTHILRALLKDGGLFGPKKMLGQKAYVRIAQALGERIRAQDAAATVSMRDGAMPAGFVLDGLSAKVAPPAA</sequence>
<gene>
    <name evidence="1" type="ORF">GCM10025881_03540</name>
</gene>
<evidence type="ECO:0000313" key="1">
    <source>
        <dbReference type="EMBL" id="GMA93530.1"/>
    </source>
</evidence>
<name>A0ABQ6K1W0_9MICO</name>
<evidence type="ECO:0000313" key="2">
    <source>
        <dbReference type="Proteomes" id="UP001157034"/>
    </source>
</evidence>
<dbReference type="Proteomes" id="UP001157034">
    <property type="component" value="Unassembled WGS sequence"/>
</dbReference>
<protein>
    <submittedName>
        <fullName evidence="1">Uncharacterized protein</fullName>
    </submittedName>
</protein>
<dbReference type="EMBL" id="BSVB01000001">
    <property type="protein sequence ID" value="GMA93530.1"/>
    <property type="molecule type" value="Genomic_DNA"/>
</dbReference>
<reference evidence="2" key="1">
    <citation type="journal article" date="2019" name="Int. J. Syst. Evol. Microbiol.">
        <title>The Global Catalogue of Microorganisms (GCM) 10K type strain sequencing project: providing services to taxonomists for standard genome sequencing and annotation.</title>
        <authorList>
            <consortium name="The Broad Institute Genomics Platform"/>
            <consortium name="The Broad Institute Genome Sequencing Center for Infectious Disease"/>
            <person name="Wu L."/>
            <person name="Ma J."/>
        </authorList>
    </citation>
    <scope>NUCLEOTIDE SEQUENCE [LARGE SCALE GENOMIC DNA]</scope>
    <source>
        <strain evidence="2">NBRC 108894</strain>
    </source>
</reference>
<organism evidence="1 2">
    <name type="scientific">Pseudolysinimonas kribbensis</name>
    <dbReference type="NCBI Taxonomy" id="433641"/>
    <lineage>
        <taxon>Bacteria</taxon>
        <taxon>Bacillati</taxon>
        <taxon>Actinomycetota</taxon>
        <taxon>Actinomycetes</taxon>
        <taxon>Micrococcales</taxon>
        <taxon>Microbacteriaceae</taxon>
        <taxon>Pseudolysinimonas</taxon>
    </lineage>
</organism>
<proteinExistence type="predicted"/>
<comment type="caution">
    <text evidence="1">The sequence shown here is derived from an EMBL/GenBank/DDBJ whole genome shotgun (WGS) entry which is preliminary data.</text>
</comment>